<keyword evidence="3" id="KW-1185">Reference proteome</keyword>
<feature type="coiled-coil region" evidence="1">
    <location>
        <begin position="28"/>
        <end position="65"/>
    </location>
</feature>
<dbReference type="AlphaFoldDB" id="A0A4Z1K1V8"/>
<dbReference type="EMBL" id="PQXM01000223">
    <property type="protein sequence ID" value="TGO75267.1"/>
    <property type="molecule type" value="Genomic_DNA"/>
</dbReference>
<protein>
    <submittedName>
        <fullName evidence="2">Uncharacterized protein</fullName>
    </submittedName>
</protein>
<proteinExistence type="predicted"/>
<evidence type="ECO:0000313" key="2">
    <source>
        <dbReference type="EMBL" id="TGO75267.1"/>
    </source>
</evidence>
<keyword evidence="1" id="KW-0175">Coiled coil</keyword>
<sequence>MPAPFLQEAGKAEMTGTCWQRLRYIAILYAWKKTLGKMEEQVEQLKELDLKCVALLEEVKKALLQYSALDPEEQRTGEP</sequence>
<accession>A0A4Z1K1V8</accession>
<evidence type="ECO:0000256" key="1">
    <source>
        <dbReference type="SAM" id="Coils"/>
    </source>
</evidence>
<organism evidence="2 3">
    <name type="scientific">Botrytis elliptica</name>
    <dbReference type="NCBI Taxonomy" id="278938"/>
    <lineage>
        <taxon>Eukaryota</taxon>
        <taxon>Fungi</taxon>
        <taxon>Dikarya</taxon>
        <taxon>Ascomycota</taxon>
        <taxon>Pezizomycotina</taxon>
        <taxon>Leotiomycetes</taxon>
        <taxon>Helotiales</taxon>
        <taxon>Sclerotiniaceae</taxon>
        <taxon>Botrytis</taxon>
    </lineage>
</organism>
<comment type="caution">
    <text evidence="2">The sequence shown here is derived from an EMBL/GenBank/DDBJ whole genome shotgun (WGS) entry which is preliminary data.</text>
</comment>
<gene>
    <name evidence="2" type="ORF">BELL_0224g00180</name>
</gene>
<dbReference type="Proteomes" id="UP000297229">
    <property type="component" value="Unassembled WGS sequence"/>
</dbReference>
<evidence type="ECO:0000313" key="3">
    <source>
        <dbReference type="Proteomes" id="UP000297229"/>
    </source>
</evidence>
<reference evidence="2 3" key="1">
    <citation type="submission" date="2017-12" db="EMBL/GenBank/DDBJ databases">
        <title>Comparative genomics of Botrytis spp.</title>
        <authorList>
            <person name="Valero-Jimenez C.A."/>
            <person name="Tapia P."/>
            <person name="Veloso J."/>
            <person name="Silva-Moreno E."/>
            <person name="Staats M."/>
            <person name="Valdes J.H."/>
            <person name="Van Kan J.A.L."/>
        </authorList>
    </citation>
    <scope>NUCLEOTIDE SEQUENCE [LARGE SCALE GENOMIC DNA]</scope>
    <source>
        <strain evidence="2 3">Be9601</strain>
    </source>
</reference>
<name>A0A4Z1K1V8_9HELO</name>